<dbReference type="AlphaFoldDB" id="A0A5J5EER2"/>
<dbReference type="PANTHER" id="PTHR14152:SF5">
    <property type="entry name" value="U4_U6.U5 TRI-SNRNP-ASSOCIATED PROTEIN 1"/>
    <property type="match status" value="1"/>
</dbReference>
<feature type="region of interest" description="Disordered" evidence="7">
    <location>
        <begin position="317"/>
        <end position="357"/>
    </location>
</feature>
<feature type="compositionally biased region" description="Acidic residues" evidence="7">
    <location>
        <begin position="420"/>
        <end position="430"/>
    </location>
</feature>
<dbReference type="GO" id="GO:0046540">
    <property type="term" value="C:U4/U6 x U5 tri-snRNP complex"/>
    <property type="evidence" value="ECO:0007669"/>
    <property type="project" value="InterPro"/>
</dbReference>
<dbReference type="InterPro" id="IPR005011">
    <property type="entry name" value="SNU66/SART1"/>
</dbReference>
<feature type="compositionally biased region" description="Basic residues" evidence="7">
    <location>
        <begin position="317"/>
        <end position="327"/>
    </location>
</feature>
<evidence type="ECO:0000256" key="3">
    <source>
        <dbReference type="ARBA" id="ARBA00022664"/>
    </source>
</evidence>
<dbReference type="OrthoDB" id="5583at2759"/>
<accession>A0A5J5EER2</accession>
<protein>
    <submittedName>
        <fullName evidence="8">SART-1 protein</fullName>
    </submittedName>
</protein>
<keyword evidence="4" id="KW-0508">mRNA splicing</keyword>
<evidence type="ECO:0000256" key="7">
    <source>
        <dbReference type="SAM" id="MobiDB-lite"/>
    </source>
</evidence>
<reference evidence="8 9" key="1">
    <citation type="submission" date="2019-09" db="EMBL/GenBank/DDBJ databases">
        <title>Draft genome of the ectomycorrhizal ascomycete Sphaerosporella brunnea.</title>
        <authorList>
            <consortium name="DOE Joint Genome Institute"/>
            <person name="Benucci G.M."/>
            <person name="Marozzi G."/>
            <person name="Antonielli L."/>
            <person name="Sanchez S."/>
            <person name="Marco P."/>
            <person name="Wang X."/>
            <person name="Falini L.B."/>
            <person name="Barry K."/>
            <person name="Haridas S."/>
            <person name="Lipzen A."/>
            <person name="Labutti K."/>
            <person name="Grigoriev I.V."/>
            <person name="Murat C."/>
            <person name="Martin F."/>
            <person name="Albertini E."/>
            <person name="Donnini D."/>
            <person name="Bonito G."/>
        </authorList>
    </citation>
    <scope>NUCLEOTIDE SEQUENCE [LARGE SCALE GENOMIC DNA]</scope>
    <source>
        <strain evidence="8 9">Sb_GMNB300</strain>
    </source>
</reference>
<keyword evidence="5" id="KW-0539">Nucleus</keyword>
<name>A0A5J5EER2_9PEZI</name>
<dbReference type="GO" id="GO:0045292">
    <property type="term" value="P:mRNA cis splicing, via spliceosome"/>
    <property type="evidence" value="ECO:0007669"/>
    <property type="project" value="TreeGrafter"/>
</dbReference>
<dbReference type="FunCoup" id="A0A5J5EER2">
    <property type="interactions" value="862"/>
</dbReference>
<dbReference type="InParanoid" id="A0A5J5EER2"/>
<dbReference type="InterPro" id="IPR045347">
    <property type="entry name" value="HIND"/>
</dbReference>
<feature type="region of interest" description="Disordered" evidence="7">
    <location>
        <begin position="634"/>
        <end position="690"/>
    </location>
</feature>
<keyword evidence="6" id="KW-0175">Coiled coil</keyword>
<dbReference type="EMBL" id="VXIS01000432">
    <property type="protein sequence ID" value="KAA8893527.1"/>
    <property type="molecule type" value="Genomic_DNA"/>
</dbReference>
<proteinExistence type="inferred from homology"/>
<sequence>MRVMSQRDRATRLLARNPPIIFQQHTIMAGESELSIEETNKIRLSLGLKPLKVDTAPAPGAASAGGEPVYDDTTEGRERRAVDNWRKHEAELEKEAARKKRLDEIKKAREAAQRFRKLEGTGLADEDEDVEDTTSWVKKMKKRQKKKAAEIAREMEEELARAAAEQKEYTAAELKGLKVSHDLSQLGEMGEETILTLKDTTIDENEEEGDELISTDLVERERLMERLDLKKKKPTYNAYGDEAEGGEKQLLSKYDDEEEKERKKKRFVLDGTGSLANNETYRQQVAEKLKSKAMSLDIPKPEVASDYIDLSTIKVKKPKKKTKSTRKRSADNGDALYLSPSAGAEDDNAMEVDDSTAPAVRLKRKIAEDVSFVDDEDLQASLTIQRRAALKKRKILKPADIARQLLEESTENGASTPGAMDEDTKEEEEAGLIIDETSEFVATLRAPTASDRRARSVSAQTAPEATRVNEESPEADGDIDMVRDERSVSVKLENSPPPAITSTGLGEETTISRGVGATLAMLNQRGLLRRDPEAEKKLELSRQREKFLRDKRLREIEAEEKAKAARAKDRQSGKFERMSAREREEHARWENKQRDLQESREMVQRFKDYKPDVTLSYKDEFGREMNQKEAFKHLSHQFHGKGSGKAKTEKRLKKIEDEKKREAASGLGSAADNAVSTAARKSKQAGVRLM</sequence>
<evidence type="ECO:0000256" key="4">
    <source>
        <dbReference type="ARBA" id="ARBA00023187"/>
    </source>
</evidence>
<evidence type="ECO:0000313" key="9">
    <source>
        <dbReference type="Proteomes" id="UP000326924"/>
    </source>
</evidence>
<feature type="compositionally biased region" description="Basic residues" evidence="7">
    <location>
        <begin position="634"/>
        <end position="645"/>
    </location>
</feature>
<dbReference type="GO" id="GO:0000481">
    <property type="term" value="P:maturation of 5S rRNA"/>
    <property type="evidence" value="ECO:0007669"/>
    <property type="project" value="TreeGrafter"/>
</dbReference>
<evidence type="ECO:0000256" key="2">
    <source>
        <dbReference type="ARBA" id="ARBA00006076"/>
    </source>
</evidence>
<feature type="region of interest" description="Disordered" evidence="7">
    <location>
        <begin position="55"/>
        <end position="78"/>
    </location>
</feature>
<feature type="region of interest" description="Disordered" evidence="7">
    <location>
        <begin position="234"/>
        <end position="264"/>
    </location>
</feature>
<dbReference type="PANTHER" id="PTHR14152">
    <property type="entry name" value="SQUAMOUS CELL CARCINOMA ANTIGEN RECOGNISED BY CYTOTOXIC T LYMPHOCYTES"/>
    <property type="match status" value="1"/>
</dbReference>
<feature type="region of interest" description="Disordered" evidence="7">
    <location>
        <begin position="561"/>
        <end position="596"/>
    </location>
</feature>
<comment type="similarity">
    <text evidence="2">Belongs to the SNU66/SART1 family.</text>
</comment>
<dbReference type="Pfam" id="PF19252">
    <property type="entry name" value="HIND"/>
    <property type="match status" value="1"/>
</dbReference>
<feature type="compositionally biased region" description="Low complexity" evidence="7">
    <location>
        <begin position="56"/>
        <end position="68"/>
    </location>
</feature>
<organism evidence="8 9">
    <name type="scientific">Sphaerosporella brunnea</name>
    <dbReference type="NCBI Taxonomy" id="1250544"/>
    <lineage>
        <taxon>Eukaryota</taxon>
        <taxon>Fungi</taxon>
        <taxon>Dikarya</taxon>
        <taxon>Ascomycota</taxon>
        <taxon>Pezizomycotina</taxon>
        <taxon>Pezizomycetes</taxon>
        <taxon>Pezizales</taxon>
        <taxon>Pyronemataceae</taxon>
        <taxon>Sphaerosporella</taxon>
    </lineage>
</organism>
<comment type="subcellular location">
    <subcellularLocation>
        <location evidence="1">Nucleus</location>
    </subcellularLocation>
</comment>
<dbReference type="Proteomes" id="UP000326924">
    <property type="component" value="Unassembled WGS sequence"/>
</dbReference>
<keyword evidence="3" id="KW-0507">mRNA processing</keyword>
<evidence type="ECO:0000256" key="1">
    <source>
        <dbReference type="ARBA" id="ARBA00004123"/>
    </source>
</evidence>
<gene>
    <name evidence="8" type="ORF">FN846DRAFT_978517</name>
</gene>
<evidence type="ECO:0000313" key="8">
    <source>
        <dbReference type="EMBL" id="KAA8893527.1"/>
    </source>
</evidence>
<dbReference type="Pfam" id="PF03343">
    <property type="entry name" value="SART-1"/>
    <property type="match status" value="1"/>
</dbReference>
<feature type="compositionally biased region" description="Basic and acidic residues" evidence="7">
    <location>
        <begin position="646"/>
        <end position="663"/>
    </location>
</feature>
<keyword evidence="9" id="KW-1185">Reference proteome</keyword>
<comment type="caution">
    <text evidence="8">The sequence shown here is derived from an EMBL/GenBank/DDBJ whole genome shotgun (WGS) entry which is preliminary data.</text>
</comment>
<feature type="coiled-coil region" evidence="6">
    <location>
        <begin position="137"/>
        <end position="175"/>
    </location>
</feature>
<feature type="region of interest" description="Disordered" evidence="7">
    <location>
        <begin position="406"/>
        <end position="508"/>
    </location>
</feature>
<feature type="compositionally biased region" description="Acidic residues" evidence="7">
    <location>
        <begin position="344"/>
        <end position="354"/>
    </location>
</feature>
<evidence type="ECO:0000256" key="6">
    <source>
        <dbReference type="SAM" id="Coils"/>
    </source>
</evidence>
<evidence type="ECO:0000256" key="5">
    <source>
        <dbReference type="ARBA" id="ARBA00023242"/>
    </source>
</evidence>